<dbReference type="InterPro" id="IPR046363">
    <property type="entry name" value="MS_N_TIM-barrel_dom"/>
</dbReference>
<name>A0AAX6FH90_IRIPA</name>
<reference evidence="3" key="1">
    <citation type="journal article" date="2023" name="GigaByte">
        <title>Genome assembly of the bearded iris, Iris pallida Lam.</title>
        <authorList>
            <person name="Bruccoleri R.E."/>
            <person name="Oakeley E.J."/>
            <person name="Faust A.M.E."/>
            <person name="Altorfer M."/>
            <person name="Dessus-Babus S."/>
            <person name="Burckhardt D."/>
            <person name="Oertli M."/>
            <person name="Naumann U."/>
            <person name="Petersen F."/>
            <person name="Wong J."/>
        </authorList>
    </citation>
    <scope>NUCLEOTIDE SEQUENCE</scope>
    <source>
        <strain evidence="3">GSM-AAB239-AS_SAM_17_03QT</strain>
    </source>
</reference>
<dbReference type="InterPro" id="IPR011076">
    <property type="entry name" value="Malate_synth_sf"/>
</dbReference>
<comment type="caution">
    <text evidence="3">The sequence shown here is derived from an EMBL/GenBank/DDBJ whole genome shotgun (WGS) entry which is preliminary data.</text>
</comment>
<keyword evidence="4" id="KW-1185">Reference proteome</keyword>
<dbReference type="InterPro" id="IPR048356">
    <property type="entry name" value="MS_N"/>
</dbReference>
<dbReference type="GO" id="GO:0004474">
    <property type="term" value="F:malate synthase activity"/>
    <property type="evidence" value="ECO:0007669"/>
    <property type="project" value="InterPro"/>
</dbReference>
<feature type="compositionally biased region" description="Polar residues" evidence="1">
    <location>
        <begin position="108"/>
        <end position="118"/>
    </location>
</feature>
<protein>
    <submittedName>
        <fullName evidence="3">Malate synthase, glyoxysomal</fullName>
    </submittedName>
</protein>
<dbReference type="Gene3D" id="3.20.20.360">
    <property type="entry name" value="Malate synthase, domain 3"/>
    <property type="match status" value="1"/>
</dbReference>
<evidence type="ECO:0000313" key="3">
    <source>
        <dbReference type="EMBL" id="KAJ6815652.1"/>
    </source>
</evidence>
<dbReference type="GO" id="GO:0005737">
    <property type="term" value="C:cytoplasm"/>
    <property type="evidence" value="ECO:0007669"/>
    <property type="project" value="TreeGrafter"/>
</dbReference>
<dbReference type="PANTHER" id="PTHR42902">
    <property type="entry name" value="MALATE SYNTHASE"/>
    <property type="match status" value="1"/>
</dbReference>
<evidence type="ECO:0000313" key="4">
    <source>
        <dbReference type="Proteomes" id="UP001140949"/>
    </source>
</evidence>
<dbReference type="EMBL" id="JANAVB010028721">
    <property type="protein sequence ID" value="KAJ6815652.1"/>
    <property type="molecule type" value="Genomic_DNA"/>
</dbReference>
<dbReference type="SUPFAM" id="SSF51645">
    <property type="entry name" value="Malate synthase G"/>
    <property type="match status" value="1"/>
</dbReference>
<reference evidence="3" key="2">
    <citation type="submission" date="2023-04" db="EMBL/GenBank/DDBJ databases">
        <authorList>
            <person name="Bruccoleri R.E."/>
            <person name="Oakeley E.J."/>
            <person name="Faust A.-M."/>
            <person name="Dessus-Babus S."/>
            <person name="Altorfer M."/>
            <person name="Burckhardt D."/>
            <person name="Oertli M."/>
            <person name="Naumann U."/>
            <person name="Petersen F."/>
            <person name="Wong J."/>
        </authorList>
    </citation>
    <scope>NUCLEOTIDE SEQUENCE</scope>
    <source>
        <strain evidence="3">GSM-AAB239-AS_SAM_17_03QT</strain>
        <tissue evidence="3">Leaf</tissue>
    </source>
</reference>
<feature type="region of interest" description="Disordered" evidence="1">
    <location>
        <begin position="87"/>
        <end position="118"/>
    </location>
</feature>
<feature type="domain" description="Malate synthase N-terminal" evidence="2">
    <location>
        <begin position="12"/>
        <end position="74"/>
    </location>
</feature>
<dbReference type="PANTHER" id="PTHR42902:SF1">
    <property type="entry name" value="MALATE SYNTHASE 1-RELATED"/>
    <property type="match status" value="1"/>
</dbReference>
<gene>
    <name evidence="3" type="ORF">M6B38_133600</name>
</gene>
<accession>A0AAX6FH90</accession>
<dbReference type="Proteomes" id="UP001140949">
    <property type="component" value="Unassembled WGS sequence"/>
</dbReference>
<proteinExistence type="predicted"/>
<dbReference type="AlphaFoldDB" id="A0AAX6FH90"/>
<dbReference type="InterPro" id="IPR006252">
    <property type="entry name" value="Malate_synthA"/>
</dbReference>
<organism evidence="3 4">
    <name type="scientific">Iris pallida</name>
    <name type="common">Sweet iris</name>
    <dbReference type="NCBI Taxonomy" id="29817"/>
    <lineage>
        <taxon>Eukaryota</taxon>
        <taxon>Viridiplantae</taxon>
        <taxon>Streptophyta</taxon>
        <taxon>Embryophyta</taxon>
        <taxon>Tracheophyta</taxon>
        <taxon>Spermatophyta</taxon>
        <taxon>Magnoliopsida</taxon>
        <taxon>Liliopsida</taxon>
        <taxon>Asparagales</taxon>
        <taxon>Iridaceae</taxon>
        <taxon>Iridoideae</taxon>
        <taxon>Irideae</taxon>
        <taxon>Iris</taxon>
    </lineage>
</organism>
<evidence type="ECO:0000259" key="2">
    <source>
        <dbReference type="Pfam" id="PF20656"/>
    </source>
</evidence>
<dbReference type="GO" id="GO:0006097">
    <property type="term" value="P:glyoxylate cycle"/>
    <property type="evidence" value="ECO:0007669"/>
    <property type="project" value="InterPro"/>
</dbReference>
<sequence>MASKTCFYDVPEGVEVRGRYDEEFATVLTRDALRFVAGLEREFRGQVRRAMELRHEARGRWDAGGAPGFDPATEPVREGEWACAAVPRPSRTGGWRSRGRPGGRWSSMLSTPELRSSW</sequence>
<dbReference type="Pfam" id="PF20656">
    <property type="entry name" value="MS_N"/>
    <property type="match status" value="1"/>
</dbReference>
<evidence type="ECO:0000256" key="1">
    <source>
        <dbReference type="SAM" id="MobiDB-lite"/>
    </source>
</evidence>